<accession>A0AA86QDS3</accession>
<evidence type="ECO:0000313" key="1">
    <source>
        <dbReference type="EMBL" id="CAI9957419.1"/>
    </source>
</evidence>
<reference evidence="1" key="1">
    <citation type="submission" date="2023-06" db="EMBL/GenBank/DDBJ databases">
        <authorList>
            <person name="Kurt Z."/>
        </authorList>
    </citation>
    <scope>NUCLEOTIDE SEQUENCE</scope>
</reference>
<name>A0AA86QDS3_9EUKA</name>
<proteinExistence type="predicted"/>
<comment type="caution">
    <text evidence="1">The sequence shown here is derived from an EMBL/GenBank/DDBJ whole genome shotgun (WGS) entry which is preliminary data.</text>
</comment>
<organism evidence="1">
    <name type="scientific">Hexamita inflata</name>
    <dbReference type="NCBI Taxonomy" id="28002"/>
    <lineage>
        <taxon>Eukaryota</taxon>
        <taxon>Metamonada</taxon>
        <taxon>Diplomonadida</taxon>
        <taxon>Hexamitidae</taxon>
        <taxon>Hexamitinae</taxon>
        <taxon>Hexamita</taxon>
    </lineage>
</organism>
<gene>
    <name evidence="2" type="ORF">HINF_LOCUS19121</name>
    <name evidence="1" type="ORF">HINF_LOCUS45064</name>
</gene>
<protein>
    <submittedName>
        <fullName evidence="2">Hypothetical_protein</fullName>
    </submittedName>
</protein>
<dbReference type="AlphaFoldDB" id="A0AA86QDS3"/>
<reference evidence="2 3" key="2">
    <citation type="submission" date="2024-07" db="EMBL/GenBank/DDBJ databases">
        <authorList>
            <person name="Akdeniz Z."/>
        </authorList>
    </citation>
    <scope>NUCLEOTIDE SEQUENCE [LARGE SCALE GENOMIC DNA]</scope>
</reference>
<evidence type="ECO:0000313" key="3">
    <source>
        <dbReference type="Proteomes" id="UP001642409"/>
    </source>
</evidence>
<sequence>MFVSFSIQGAYFWCFGIIGLQDVGSIYAEIVNIRTSVNVSSDSGSQIGSLFGYEYARNCSVQNTSVVGGNINSKNLNTTWVGGFIGLQDNNLTIINSSLQLTNITGYTYVGGFVGYCFQSLYLINSKIQQVRLSGSSVGIVTSSGSVYLTNSSSTQIFVNGVLKSDCAVLSNANGC</sequence>
<keyword evidence="3" id="KW-1185">Reference proteome</keyword>
<evidence type="ECO:0000313" key="2">
    <source>
        <dbReference type="EMBL" id="CAL6004932.1"/>
    </source>
</evidence>
<dbReference type="Proteomes" id="UP001642409">
    <property type="component" value="Unassembled WGS sequence"/>
</dbReference>
<dbReference type="EMBL" id="CAXDID020000050">
    <property type="protein sequence ID" value="CAL6004932.1"/>
    <property type="molecule type" value="Genomic_DNA"/>
</dbReference>
<dbReference type="Gene3D" id="2.160.20.110">
    <property type="match status" value="1"/>
</dbReference>
<dbReference type="EMBL" id="CATOUU010000889">
    <property type="protein sequence ID" value="CAI9957419.1"/>
    <property type="molecule type" value="Genomic_DNA"/>
</dbReference>